<evidence type="ECO:0000313" key="8">
    <source>
        <dbReference type="EMBL" id="KAK5537884.1"/>
    </source>
</evidence>
<dbReference type="PANTHER" id="PTHR16288">
    <property type="entry name" value="WD40 REPEAT PROTEIN 4"/>
    <property type="match status" value="1"/>
</dbReference>
<proteinExistence type="inferred from homology"/>
<dbReference type="Proteomes" id="UP001345827">
    <property type="component" value="Unassembled WGS sequence"/>
</dbReference>
<dbReference type="HAMAP" id="MF_03056">
    <property type="entry name" value="TRM82"/>
    <property type="match status" value="1"/>
</dbReference>
<evidence type="ECO:0000256" key="6">
    <source>
        <dbReference type="HAMAP-Rule" id="MF_03056"/>
    </source>
</evidence>
<evidence type="ECO:0000313" key="9">
    <source>
        <dbReference type="Proteomes" id="UP001345827"/>
    </source>
</evidence>
<evidence type="ECO:0000256" key="2">
    <source>
        <dbReference type="ARBA" id="ARBA00022574"/>
    </source>
</evidence>
<keyword evidence="2 6" id="KW-0853">WD repeat</keyword>
<dbReference type="GO" id="GO:0005829">
    <property type="term" value="C:cytosol"/>
    <property type="evidence" value="ECO:0007669"/>
    <property type="project" value="TreeGrafter"/>
</dbReference>
<dbReference type="PANTHER" id="PTHR16288:SF0">
    <property type="entry name" value="TRNA (GUANINE-N(7)-)-METHYLTRANSFERASE NON-CATALYTIC SUBUNIT WDR4"/>
    <property type="match status" value="1"/>
</dbReference>
<evidence type="ECO:0000256" key="1">
    <source>
        <dbReference type="ARBA" id="ARBA00004123"/>
    </source>
</evidence>
<dbReference type="GO" id="GO:0005634">
    <property type="term" value="C:nucleus"/>
    <property type="evidence" value="ECO:0007669"/>
    <property type="project" value="UniProtKB-SubCell"/>
</dbReference>
<comment type="subcellular location">
    <subcellularLocation>
        <location evidence="1 6">Nucleus</location>
    </subcellularLocation>
</comment>
<comment type="similarity">
    <text evidence="6">Belongs to the WD repeat TRM82 family.</text>
</comment>
<dbReference type="InterPro" id="IPR015943">
    <property type="entry name" value="WD40/YVTN_repeat-like_dom_sf"/>
</dbReference>
<feature type="compositionally biased region" description="Low complexity" evidence="7">
    <location>
        <begin position="54"/>
        <end position="65"/>
    </location>
</feature>
<organism evidence="8 9">
    <name type="scientific">Vermiconidia calcicola</name>
    <dbReference type="NCBI Taxonomy" id="1690605"/>
    <lineage>
        <taxon>Eukaryota</taxon>
        <taxon>Fungi</taxon>
        <taxon>Dikarya</taxon>
        <taxon>Ascomycota</taxon>
        <taxon>Pezizomycotina</taxon>
        <taxon>Dothideomycetes</taxon>
        <taxon>Dothideomycetidae</taxon>
        <taxon>Mycosphaerellales</taxon>
        <taxon>Extremaceae</taxon>
        <taxon>Vermiconidia</taxon>
    </lineage>
</organism>
<dbReference type="GO" id="GO:0106004">
    <property type="term" value="P:tRNA (guanine-N7)-methylation"/>
    <property type="evidence" value="ECO:0007669"/>
    <property type="project" value="UniProtKB-UniRule"/>
</dbReference>
<feature type="compositionally biased region" description="Acidic residues" evidence="7">
    <location>
        <begin position="76"/>
        <end position="88"/>
    </location>
</feature>
<accession>A0AAV9Q979</accession>
<dbReference type="EMBL" id="JAXLQG010000007">
    <property type="protein sequence ID" value="KAK5537884.1"/>
    <property type="molecule type" value="Genomic_DNA"/>
</dbReference>
<comment type="caution">
    <text evidence="8">The sequence shown here is derived from an EMBL/GenBank/DDBJ whole genome shotgun (WGS) entry which is preliminary data.</text>
</comment>
<name>A0AAV9Q979_9PEZI</name>
<feature type="region of interest" description="Disordered" evidence="7">
    <location>
        <begin position="50"/>
        <end position="88"/>
    </location>
</feature>
<evidence type="ECO:0000256" key="5">
    <source>
        <dbReference type="ARBA" id="ARBA00023242"/>
    </source>
</evidence>
<evidence type="ECO:0000256" key="3">
    <source>
        <dbReference type="ARBA" id="ARBA00022694"/>
    </source>
</evidence>
<evidence type="ECO:0000256" key="4">
    <source>
        <dbReference type="ARBA" id="ARBA00022737"/>
    </source>
</evidence>
<reference evidence="8 9" key="1">
    <citation type="submission" date="2023-06" db="EMBL/GenBank/DDBJ databases">
        <title>Black Yeasts Isolated from many extreme environments.</title>
        <authorList>
            <person name="Coleine C."/>
            <person name="Stajich J.E."/>
            <person name="Selbmann L."/>
        </authorList>
    </citation>
    <scope>NUCLEOTIDE SEQUENCE [LARGE SCALE GENOMIC DNA]</scope>
    <source>
        <strain evidence="8 9">CCFEE 5887</strain>
    </source>
</reference>
<feature type="region of interest" description="Disordered" evidence="7">
    <location>
        <begin position="512"/>
        <end position="562"/>
    </location>
</feature>
<dbReference type="InterPro" id="IPR028884">
    <property type="entry name" value="Trm82"/>
</dbReference>
<dbReference type="SUPFAM" id="SSF50978">
    <property type="entry name" value="WD40 repeat-like"/>
    <property type="match status" value="1"/>
</dbReference>
<dbReference type="Gene3D" id="2.130.10.10">
    <property type="entry name" value="YVTN repeat-like/Quinoprotein amine dehydrogenase"/>
    <property type="match status" value="1"/>
</dbReference>
<keyword evidence="3 6" id="KW-0819">tRNA processing</keyword>
<dbReference type="AlphaFoldDB" id="A0AAV9Q979"/>
<comment type="pathway">
    <text evidence="6">tRNA modification; N(7)-methylguanine-tRNA biosynthesis.</text>
</comment>
<dbReference type="GO" id="GO:0043527">
    <property type="term" value="C:tRNA methyltransferase complex"/>
    <property type="evidence" value="ECO:0007669"/>
    <property type="project" value="TreeGrafter"/>
</dbReference>
<keyword evidence="9" id="KW-1185">Reference proteome</keyword>
<dbReference type="InterPro" id="IPR036322">
    <property type="entry name" value="WD40_repeat_dom_sf"/>
</dbReference>
<keyword evidence="4 6" id="KW-0677">Repeat</keyword>
<protein>
    <submittedName>
        <fullName evidence="8">tRNA (Guanine-N(7)-)-methyltransferase non-catalytic subunit trm82</fullName>
    </submittedName>
</protein>
<comment type="function">
    <text evidence="6">Required for the formation of N(7)-methylguanine at position 46 (m7G46) in tRNA. In the complex, it is required to stabilize and induce conformational changes of the catalytic subunit.</text>
</comment>
<feature type="compositionally biased region" description="Polar residues" evidence="7">
    <location>
        <begin position="518"/>
        <end position="528"/>
    </location>
</feature>
<keyword evidence="5 6" id="KW-0539">Nucleus</keyword>
<gene>
    <name evidence="8" type="primary">TRM82</name>
    <name evidence="8" type="ORF">LTR25_005136</name>
</gene>
<sequence length="562" mass="61566">MSRGPFQTLCCVQPVDGQQPFLLAARGPVISSFNLKDGSLLDQWPRLKGANTQDGDAGMMNGDDGPPAKRRRMEDDGPAEALGEDTEESIEIISERKKGERQKPKVENSKLPNVTHVVVTSTAATVITVTAEDKSINVFSVGTAGVLNLQSQRSMPKRICAIVLTPDEKNILVGDKFGDVYLLPLHPSGDWVPRTLDKDGQDTLYTPSATELTVHTKGNLEALKQQRERKISQPKKEGPNFELKLLLGHVSLLTDVAIAEVQDGLKRKQYILTADRDEHIRISRGISQAHIIEGYCLGHREFVTKLCIPPWDAEFLVAGSGEPSLKVYHWRTGRLIDEELFTGDVRQDISRVLDLNAGERSLDRLAVSNIWPIHYTVGGKSPYSRHPPHLLLVAIEGLPILLSYSLADQGQLRHHQTVVLGGNALDVAIGPALWEIVVSVDTVHNPGSVKDVRPEATPESSFFETFELFSDASEAANGEAQPQEGRESALRWERSSLAMLLNNAVPGIESVELAQGDPSHSNSTNSALGEQLYSLENLRKRKGQPALDAEDEDAEESTPVPA</sequence>
<evidence type="ECO:0000256" key="7">
    <source>
        <dbReference type="SAM" id="MobiDB-lite"/>
    </source>
</evidence>